<name>K7A8I8_9ALTE</name>
<protein>
    <recommendedName>
        <fullName evidence="4">DUF3089 domain-containing protein</fullName>
    </recommendedName>
</protein>
<evidence type="ECO:0000313" key="2">
    <source>
        <dbReference type="EMBL" id="AGH46659.1"/>
    </source>
</evidence>
<dbReference type="OrthoDB" id="9794645at2"/>
<proteinExistence type="predicted"/>
<dbReference type="EMBL" id="CP003837">
    <property type="protein sequence ID" value="AGH46659.1"/>
    <property type="molecule type" value="Genomic_DNA"/>
</dbReference>
<dbReference type="PATRIC" id="fig|1129794.4.peg.4539"/>
<dbReference type="KEGG" id="gps:C427_4560"/>
<evidence type="ECO:0000313" key="3">
    <source>
        <dbReference type="Proteomes" id="UP000011864"/>
    </source>
</evidence>
<dbReference type="InterPro" id="IPR021440">
    <property type="entry name" value="DUF3089"/>
</dbReference>
<keyword evidence="3" id="KW-1185">Reference proteome</keyword>
<dbReference type="Proteomes" id="UP000011864">
    <property type="component" value="Chromosome"/>
</dbReference>
<reference evidence="2 3" key="1">
    <citation type="journal article" date="2013" name="Genome Announc.">
        <title>Complete Genome Sequence of Glaciecola psychrophila Strain 170T.</title>
        <authorList>
            <person name="Yin J."/>
            <person name="Chen J."/>
            <person name="Liu G."/>
            <person name="Yu Y."/>
            <person name="Song L."/>
            <person name="Wang X."/>
            <person name="Qu X."/>
        </authorList>
    </citation>
    <scope>NUCLEOTIDE SEQUENCE [LARGE SCALE GENOMIC DNA]</scope>
    <source>
        <strain evidence="2 3">170</strain>
    </source>
</reference>
<keyword evidence="1" id="KW-1133">Transmembrane helix</keyword>
<keyword evidence="1" id="KW-0472">Membrane</keyword>
<dbReference type="InterPro" id="IPR029058">
    <property type="entry name" value="AB_hydrolase_fold"/>
</dbReference>
<evidence type="ECO:0000256" key="1">
    <source>
        <dbReference type="SAM" id="Phobius"/>
    </source>
</evidence>
<dbReference type="Pfam" id="PF11288">
    <property type="entry name" value="DUF3089"/>
    <property type="match status" value="1"/>
</dbReference>
<keyword evidence="1" id="KW-0812">Transmembrane</keyword>
<dbReference type="ESTHER" id="9alte-k7a8i8">
    <property type="family name" value="Duf_3089"/>
</dbReference>
<accession>K7A8I8</accession>
<dbReference type="eggNOG" id="COG2267">
    <property type="taxonomic scope" value="Bacteria"/>
</dbReference>
<dbReference type="AlphaFoldDB" id="K7A8I8"/>
<gene>
    <name evidence="2" type="ORF">C427_4560</name>
</gene>
<organism evidence="2 3">
    <name type="scientific">Paraglaciecola psychrophila 170</name>
    <dbReference type="NCBI Taxonomy" id="1129794"/>
    <lineage>
        <taxon>Bacteria</taxon>
        <taxon>Pseudomonadati</taxon>
        <taxon>Pseudomonadota</taxon>
        <taxon>Gammaproteobacteria</taxon>
        <taxon>Alteromonadales</taxon>
        <taxon>Alteromonadaceae</taxon>
        <taxon>Paraglaciecola</taxon>
    </lineage>
</organism>
<feature type="transmembrane region" description="Helical" evidence="1">
    <location>
        <begin position="7"/>
        <end position="26"/>
    </location>
</feature>
<dbReference type="RefSeq" id="WP_007639915.1">
    <property type="nucleotide sequence ID" value="NC_020514.1"/>
</dbReference>
<dbReference type="STRING" id="1129794.C427_4560"/>
<dbReference type="SUPFAM" id="SSF53474">
    <property type="entry name" value="alpha/beta-Hydrolases"/>
    <property type="match status" value="1"/>
</dbReference>
<evidence type="ECO:0008006" key="4">
    <source>
        <dbReference type="Google" id="ProtNLM"/>
    </source>
</evidence>
<dbReference type="Gene3D" id="3.40.50.1820">
    <property type="entry name" value="alpha/beta hydrolase"/>
    <property type="match status" value="1"/>
</dbReference>
<sequence length="401" mass="45268">MQLFKKFVYWLVLPVVALLILLIFFGRQWVFSYLSPPDIFILADAPSAPDFNDKYFWLAHPDKSDTSDLVPIGVDTSGDIINKAVDVFFVHSTGFVGPGGLNSSMEIKNSEAQSIEYMLSSMASIFNGCCNIYALHHREAQLQSFMPEKFDSGTQALDLAYQDVEAAFDYYLTHFNQGRPFIVVGHSQGTTHALRLLEQMVDNTELYKQLVAAYLVGYWIPKDKFSRGFEQIIPCIDAGQTGCIVSYDTYGQDGQLDANVPHWYKTGWESSQLEEGSIKPTLCVNPLSWTDKLDMVNKSAHVGAMPVEFKRTPMNMLLANNPGFIFEKLPALTSELTWAQCMPDGRLEIMQQTDNAFSNHLEQPNKSYHVLDFSLFYGNIRQNTIHRVNQLMLTNSASQSE</sequence>
<dbReference type="HOGENOM" id="CLU_054175_0_0_6"/>